<evidence type="ECO:0000313" key="4">
    <source>
        <dbReference type="Proteomes" id="UP000241404"/>
    </source>
</evidence>
<dbReference type="Pfam" id="PF25513">
    <property type="entry name" value="P2_C"/>
    <property type="match status" value="1"/>
</dbReference>
<accession>A0ABD6WZA2</accession>
<evidence type="ECO:0000259" key="2">
    <source>
        <dbReference type="Pfam" id="PF25513"/>
    </source>
</evidence>
<organism evidence="3 4">
    <name type="scientific">Photobacterium damselae</name>
    <dbReference type="NCBI Taxonomy" id="38293"/>
    <lineage>
        <taxon>Bacteria</taxon>
        <taxon>Pseudomonadati</taxon>
        <taxon>Pseudomonadota</taxon>
        <taxon>Gammaproteobacteria</taxon>
        <taxon>Vibrionales</taxon>
        <taxon>Vibrionaceae</taxon>
        <taxon>Photobacterium</taxon>
    </lineage>
</organism>
<dbReference type="InterPro" id="IPR053751">
    <property type="entry name" value="Viral_Major_Capsid_sf"/>
</dbReference>
<evidence type="ECO:0000313" key="3">
    <source>
        <dbReference type="EMBL" id="PSU15078.1"/>
    </source>
</evidence>
<feature type="domain" description="Viral coat protein P2 N-terminal" evidence="1">
    <location>
        <begin position="7"/>
        <end position="117"/>
    </location>
</feature>
<reference evidence="3 4" key="1">
    <citation type="submission" date="2018-03" db="EMBL/GenBank/DDBJ databases">
        <title>Whole genome sequencing of Histamine producing bacteria.</title>
        <authorList>
            <person name="Butler K."/>
        </authorList>
    </citation>
    <scope>NUCLEOTIDE SEQUENCE [LARGE SCALE GENOMIC DNA]</scope>
    <source>
        <strain evidence="3 4">BT-6</strain>
    </source>
</reference>
<comment type="caution">
    <text evidence="3">The sequence shown here is derived from an EMBL/GenBank/DDBJ whole genome shotgun (WGS) entry which is preliminary data.</text>
</comment>
<protein>
    <recommendedName>
        <fullName evidence="5">Viral coat protein P2 N-terminal domain-containing protein</fullName>
    </recommendedName>
</protein>
<dbReference type="Proteomes" id="UP000241404">
    <property type="component" value="Unassembled WGS sequence"/>
</dbReference>
<dbReference type="InterPro" id="IPR057915">
    <property type="entry name" value="P2_C"/>
</dbReference>
<feature type="domain" description="Viral coat protein P2 C-terminal" evidence="2">
    <location>
        <begin position="144"/>
        <end position="264"/>
    </location>
</feature>
<proteinExistence type="predicted"/>
<sequence>MQNCRHRKLSAFSGVVAGGKATLVLPVGDTYEQIILRTNLNPDELKRVEITLNDDKIYNLTSTHLRALRQYHEKEDPEGFYVIPFSDFDMKARQSTASTALVTELTDHITLDVTLSDSIPTSKGILIDTFAVVSDPQPFRQLLPRMYTQTMTATANGDNDFSGIISSPTRFIRRAHFHTGKMDKLEIHRDSRIEGEYHLDVVNMIAKDNNKTPLTDVFTYDPLVYGFMLGFVLPTAHQSEFFFRCHTTQVVQSIEILMEVIEQVA</sequence>
<evidence type="ECO:0000259" key="1">
    <source>
        <dbReference type="Pfam" id="PF18628"/>
    </source>
</evidence>
<evidence type="ECO:0008006" key="5">
    <source>
        <dbReference type="Google" id="ProtNLM"/>
    </source>
</evidence>
<dbReference type="InterPro" id="IPR041377">
    <property type="entry name" value="P2_N"/>
</dbReference>
<dbReference type="RefSeq" id="WP_065172565.1">
    <property type="nucleotide sequence ID" value="NZ_JAKEVP010000013.1"/>
</dbReference>
<name>A0ABD6WZA2_PHODM</name>
<dbReference type="Gene3D" id="2.60.120.730">
    <property type="match status" value="2"/>
</dbReference>
<gene>
    <name evidence="3" type="ORF">CTM90_18250</name>
</gene>
<dbReference type="Pfam" id="PF18628">
    <property type="entry name" value="P2_N"/>
    <property type="match status" value="1"/>
</dbReference>
<dbReference type="EMBL" id="PYMM01000018">
    <property type="protein sequence ID" value="PSU15078.1"/>
    <property type="molecule type" value="Genomic_DNA"/>
</dbReference>
<dbReference type="AlphaFoldDB" id="A0ABD6WZA2"/>